<keyword evidence="10 14" id="KW-0133">Cell shape</keyword>
<comment type="caution">
    <text evidence="19">The sequence shown here is derived from an EMBL/GenBank/DDBJ whole genome shotgun (WGS) entry which is preliminary data.</text>
</comment>
<dbReference type="PIRSF" id="PIRSF039102">
    <property type="entry name" value="Ddl/VanB"/>
    <property type="match status" value="1"/>
</dbReference>
<evidence type="ECO:0000256" key="13">
    <source>
        <dbReference type="ARBA" id="ARBA00023316"/>
    </source>
</evidence>
<comment type="pathway">
    <text evidence="14">Cell wall biogenesis; peptidoglycan biosynthesis.</text>
</comment>
<feature type="binding site" evidence="16">
    <location>
        <position position="293"/>
    </location>
    <ligand>
        <name>Mg(2+)</name>
        <dbReference type="ChEBI" id="CHEBI:18420"/>
        <label>2</label>
    </ligand>
</feature>
<evidence type="ECO:0000256" key="9">
    <source>
        <dbReference type="ARBA" id="ARBA00022842"/>
    </source>
</evidence>
<dbReference type="InterPro" id="IPR011761">
    <property type="entry name" value="ATP-grasp"/>
</dbReference>
<feature type="active site" evidence="15">
    <location>
        <position position="171"/>
    </location>
</feature>
<proteinExistence type="inferred from homology"/>
<feature type="binding site" evidence="16">
    <location>
        <position position="278"/>
    </location>
    <ligand>
        <name>Mg(2+)</name>
        <dbReference type="ChEBI" id="CHEBI:18420"/>
        <label>1</label>
    </ligand>
</feature>
<feature type="binding site" evidence="16">
    <location>
        <position position="291"/>
    </location>
    <ligand>
        <name>Mg(2+)</name>
        <dbReference type="ChEBI" id="CHEBI:18420"/>
        <label>2</label>
    </ligand>
</feature>
<dbReference type="GO" id="GO:0008716">
    <property type="term" value="F:D-alanine-D-alanine ligase activity"/>
    <property type="evidence" value="ECO:0007669"/>
    <property type="project" value="UniProtKB-UniRule"/>
</dbReference>
<evidence type="ECO:0000256" key="14">
    <source>
        <dbReference type="HAMAP-Rule" id="MF_00047"/>
    </source>
</evidence>
<dbReference type="GO" id="GO:0046872">
    <property type="term" value="F:metal ion binding"/>
    <property type="evidence" value="ECO:0007669"/>
    <property type="project" value="UniProtKB-KW"/>
</dbReference>
<dbReference type="PROSITE" id="PS50975">
    <property type="entry name" value="ATP_GRASP"/>
    <property type="match status" value="1"/>
</dbReference>
<dbReference type="AlphaFoldDB" id="A0A933W9Q9"/>
<dbReference type="HAMAP" id="MF_00047">
    <property type="entry name" value="Dala_Dala_lig"/>
    <property type="match status" value="1"/>
</dbReference>
<feature type="domain" description="ATP-grasp" evidence="18">
    <location>
        <begin position="127"/>
        <end position="324"/>
    </location>
</feature>
<comment type="catalytic activity">
    <reaction evidence="14">
        <text>2 D-alanine + ATP = D-alanyl-D-alanine + ADP + phosphate + H(+)</text>
        <dbReference type="Rhea" id="RHEA:11224"/>
        <dbReference type="ChEBI" id="CHEBI:15378"/>
        <dbReference type="ChEBI" id="CHEBI:30616"/>
        <dbReference type="ChEBI" id="CHEBI:43474"/>
        <dbReference type="ChEBI" id="CHEBI:57416"/>
        <dbReference type="ChEBI" id="CHEBI:57822"/>
        <dbReference type="ChEBI" id="CHEBI:456216"/>
        <dbReference type="EC" id="6.3.2.4"/>
    </reaction>
</comment>
<evidence type="ECO:0000256" key="17">
    <source>
        <dbReference type="PROSITE-ProRule" id="PRU00409"/>
    </source>
</evidence>
<accession>A0A933W9Q9</accession>
<comment type="similarity">
    <text evidence="3 14">Belongs to the D-alanine--D-alanine ligase family.</text>
</comment>
<dbReference type="PANTHER" id="PTHR23132:SF23">
    <property type="entry name" value="D-ALANINE--D-ALANINE LIGASE B"/>
    <property type="match status" value="1"/>
</dbReference>
<evidence type="ECO:0000256" key="15">
    <source>
        <dbReference type="PIRSR" id="PIRSR039102-1"/>
    </source>
</evidence>
<comment type="cofactor">
    <cofactor evidence="16">
        <name>Mg(2+)</name>
        <dbReference type="ChEBI" id="CHEBI:18420"/>
    </cofactor>
    <cofactor evidence="16">
        <name>Mn(2+)</name>
        <dbReference type="ChEBI" id="CHEBI:29035"/>
    </cofactor>
    <text evidence="16">Binds 2 magnesium or manganese ions per subunit.</text>
</comment>
<keyword evidence="7 17" id="KW-0547">Nucleotide-binding</keyword>
<organism evidence="19 20">
    <name type="scientific">Eiseniibacteriota bacterium</name>
    <dbReference type="NCBI Taxonomy" id="2212470"/>
    <lineage>
        <taxon>Bacteria</taxon>
        <taxon>Candidatus Eiseniibacteriota</taxon>
    </lineage>
</organism>
<dbReference type="SUPFAM" id="SSF56059">
    <property type="entry name" value="Glutathione synthetase ATP-binding domain-like"/>
    <property type="match status" value="1"/>
</dbReference>
<dbReference type="PANTHER" id="PTHR23132">
    <property type="entry name" value="D-ALANINE--D-ALANINE LIGASE"/>
    <property type="match status" value="1"/>
</dbReference>
<comment type="function">
    <text evidence="14">Cell wall formation.</text>
</comment>
<evidence type="ECO:0000256" key="10">
    <source>
        <dbReference type="ARBA" id="ARBA00022960"/>
    </source>
</evidence>
<dbReference type="InterPro" id="IPR011127">
    <property type="entry name" value="Dala_Dala_lig_N"/>
</dbReference>
<keyword evidence="9 16" id="KW-0460">Magnesium</keyword>
<comment type="cofactor">
    <cofactor evidence="1">
        <name>Mn(2+)</name>
        <dbReference type="ChEBI" id="CHEBI:29035"/>
    </cofactor>
</comment>
<evidence type="ECO:0000259" key="18">
    <source>
        <dbReference type="PROSITE" id="PS50975"/>
    </source>
</evidence>
<dbReference type="Gene3D" id="3.40.50.20">
    <property type="match status" value="1"/>
</dbReference>
<keyword evidence="6 16" id="KW-0479">Metal-binding</keyword>
<dbReference type="Gene3D" id="3.30.470.20">
    <property type="entry name" value="ATP-grasp fold, B domain"/>
    <property type="match status" value="1"/>
</dbReference>
<evidence type="ECO:0000313" key="19">
    <source>
        <dbReference type="EMBL" id="MBI5170216.1"/>
    </source>
</evidence>
<dbReference type="GO" id="GO:0005737">
    <property type="term" value="C:cytoplasm"/>
    <property type="evidence" value="ECO:0007669"/>
    <property type="project" value="UniProtKB-SubCell"/>
</dbReference>
<dbReference type="NCBIfam" id="NF002378">
    <property type="entry name" value="PRK01372.1"/>
    <property type="match status" value="1"/>
</dbReference>
<dbReference type="InterPro" id="IPR013815">
    <property type="entry name" value="ATP_grasp_subdomain_1"/>
</dbReference>
<protein>
    <recommendedName>
        <fullName evidence="14">D-alanine--D-alanine ligase</fullName>
        <ecNumber evidence="14">6.3.2.4</ecNumber>
    </recommendedName>
    <alternativeName>
        <fullName evidence="14">D-Ala-D-Ala ligase</fullName>
    </alternativeName>
    <alternativeName>
        <fullName evidence="14">D-alanylalanine synthetase</fullName>
    </alternativeName>
</protein>
<dbReference type="InterPro" id="IPR000291">
    <property type="entry name" value="D-Ala_lig_Van_CS"/>
</dbReference>
<dbReference type="PROSITE" id="PS00843">
    <property type="entry name" value="DALA_DALA_LIGASE_1"/>
    <property type="match status" value="1"/>
</dbReference>
<evidence type="ECO:0000256" key="16">
    <source>
        <dbReference type="PIRSR" id="PIRSR039102-3"/>
    </source>
</evidence>
<dbReference type="Gene3D" id="3.30.1490.20">
    <property type="entry name" value="ATP-grasp fold, A domain"/>
    <property type="match status" value="1"/>
</dbReference>
<keyword evidence="12 16" id="KW-0464">Manganese</keyword>
<evidence type="ECO:0000256" key="12">
    <source>
        <dbReference type="ARBA" id="ARBA00023211"/>
    </source>
</evidence>
<dbReference type="EC" id="6.3.2.4" evidence="14"/>
<dbReference type="NCBIfam" id="TIGR01205">
    <property type="entry name" value="D_ala_D_alaTIGR"/>
    <property type="match status" value="1"/>
</dbReference>
<dbReference type="GO" id="GO:0008360">
    <property type="term" value="P:regulation of cell shape"/>
    <property type="evidence" value="ECO:0007669"/>
    <property type="project" value="UniProtKB-KW"/>
</dbReference>
<feature type="active site" evidence="15">
    <location>
        <position position="13"/>
    </location>
</feature>
<gene>
    <name evidence="14" type="primary">ddl</name>
    <name evidence="19" type="ORF">HZA61_12070</name>
</gene>
<keyword evidence="5 14" id="KW-0436">Ligase</keyword>
<feature type="binding site" evidence="16">
    <location>
        <position position="291"/>
    </location>
    <ligand>
        <name>Mg(2+)</name>
        <dbReference type="ChEBI" id="CHEBI:18420"/>
        <label>1</label>
    </ligand>
</feature>
<dbReference type="InterPro" id="IPR005905">
    <property type="entry name" value="D_ala_D_ala"/>
</dbReference>
<evidence type="ECO:0000256" key="6">
    <source>
        <dbReference type="ARBA" id="ARBA00022723"/>
    </source>
</evidence>
<dbReference type="GO" id="GO:0009252">
    <property type="term" value="P:peptidoglycan biosynthetic process"/>
    <property type="evidence" value="ECO:0007669"/>
    <property type="project" value="UniProtKB-UniRule"/>
</dbReference>
<dbReference type="FunFam" id="3.30.470.20:FF:000008">
    <property type="entry name" value="D-alanine--D-alanine ligase"/>
    <property type="match status" value="1"/>
</dbReference>
<evidence type="ECO:0000256" key="3">
    <source>
        <dbReference type="ARBA" id="ARBA00010871"/>
    </source>
</evidence>
<keyword evidence="11 14" id="KW-0573">Peptidoglycan synthesis</keyword>
<keyword evidence="13 14" id="KW-0961">Cell wall biogenesis/degradation</keyword>
<feature type="active site" evidence="15">
    <location>
        <position position="302"/>
    </location>
</feature>
<dbReference type="Proteomes" id="UP000696931">
    <property type="component" value="Unassembled WGS sequence"/>
</dbReference>
<evidence type="ECO:0000313" key="20">
    <source>
        <dbReference type="Proteomes" id="UP000696931"/>
    </source>
</evidence>
<evidence type="ECO:0000256" key="5">
    <source>
        <dbReference type="ARBA" id="ARBA00022598"/>
    </source>
</evidence>
<evidence type="ECO:0000256" key="7">
    <source>
        <dbReference type="ARBA" id="ARBA00022741"/>
    </source>
</evidence>
<dbReference type="NCBIfam" id="NF002528">
    <property type="entry name" value="PRK01966.1-4"/>
    <property type="match status" value="1"/>
</dbReference>
<dbReference type="InterPro" id="IPR011095">
    <property type="entry name" value="Dala_Dala_lig_C"/>
</dbReference>
<name>A0A933W9Q9_UNCEI</name>
<evidence type="ECO:0000256" key="2">
    <source>
        <dbReference type="ARBA" id="ARBA00004496"/>
    </source>
</evidence>
<evidence type="ECO:0000256" key="1">
    <source>
        <dbReference type="ARBA" id="ARBA00001936"/>
    </source>
</evidence>
<evidence type="ECO:0000256" key="11">
    <source>
        <dbReference type="ARBA" id="ARBA00022984"/>
    </source>
</evidence>
<dbReference type="SUPFAM" id="SSF52440">
    <property type="entry name" value="PreATP-grasp domain"/>
    <property type="match status" value="1"/>
</dbReference>
<evidence type="ECO:0000256" key="4">
    <source>
        <dbReference type="ARBA" id="ARBA00022490"/>
    </source>
</evidence>
<dbReference type="GO" id="GO:0005524">
    <property type="term" value="F:ATP binding"/>
    <property type="evidence" value="ECO:0007669"/>
    <property type="project" value="UniProtKB-UniRule"/>
</dbReference>
<keyword evidence="8 17" id="KW-0067">ATP-binding</keyword>
<dbReference type="EMBL" id="JACRIW010000084">
    <property type="protein sequence ID" value="MBI5170216.1"/>
    <property type="molecule type" value="Genomic_DNA"/>
</dbReference>
<sequence length="340" mass="35964">MKVAVLMGGRSAEREVSLSTGRGIAEALRKLGHEVTSLDAADGLVLPAGEEQSAARSSLEVHALPQSAMLGVVEAPAVRAADVVFLAVHGTWGEDGTIQAALEMAGKVYTGSGVLASAIAMDKAMSKRVFEREALPTPHWMALEAGVPGSAIDTKLLGGYPLVVKPNAQGSTVGLSIVKHPSELQPAIAKASEFDSIVLVEQFIEGRELTVPVIGDEAFPIVEIEPKSGFYDYASKYTKGASTYTCPAKLDKELARHVRELAVESSQVLGCRGVTRVDFRLTEDDEPYILEVNTLPGMTPTSLVPMAAAAKGLSYDQLVGRILDLAVADSRARKTVAQRA</sequence>
<reference evidence="19" key="1">
    <citation type="submission" date="2020-07" db="EMBL/GenBank/DDBJ databases">
        <title>Huge and variable diversity of episymbiotic CPR bacteria and DPANN archaea in groundwater ecosystems.</title>
        <authorList>
            <person name="He C.Y."/>
            <person name="Keren R."/>
            <person name="Whittaker M."/>
            <person name="Farag I.F."/>
            <person name="Doudna J."/>
            <person name="Cate J.H.D."/>
            <person name="Banfield J.F."/>
        </authorList>
    </citation>
    <scope>NUCLEOTIDE SEQUENCE</scope>
    <source>
        <strain evidence="19">NC_groundwater_1813_Pr3_B-0.1um_71_17</strain>
    </source>
</reference>
<comment type="subcellular location">
    <subcellularLocation>
        <location evidence="2 14">Cytoplasm</location>
    </subcellularLocation>
</comment>
<dbReference type="Pfam" id="PF07478">
    <property type="entry name" value="Dala_Dala_lig_C"/>
    <property type="match status" value="1"/>
</dbReference>
<dbReference type="PROSITE" id="PS00844">
    <property type="entry name" value="DALA_DALA_LIGASE_2"/>
    <property type="match status" value="1"/>
</dbReference>
<dbReference type="Pfam" id="PF01820">
    <property type="entry name" value="Dala_Dala_lig_N"/>
    <property type="match status" value="1"/>
</dbReference>
<dbReference type="InterPro" id="IPR016185">
    <property type="entry name" value="PreATP-grasp_dom_sf"/>
</dbReference>
<keyword evidence="4 14" id="KW-0963">Cytoplasm</keyword>
<dbReference type="GO" id="GO:0071555">
    <property type="term" value="P:cell wall organization"/>
    <property type="evidence" value="ECO:0007669"/>
    <property type="project" value="UniProtKB-KW"/>
</dbReference>
<evidence type="ECO:0000256" key="8">
    <source>
        <dbReference type="ARBA" id="ARBA00022840"/>
    </source>
</evidence>